<dbReference type="InterPro" id="IPR057989">
    <property type="entry name" value="TPR_RPAP1/MINIYO-like"/>
</dbReference>
<evidence type="ECO:0000256" key="5">
    <source>
        <dbReference type="SAM" id="MobiDB-lite"/>
    </source>
</evidence>
<feature type="region of interest" description="Disordered" evidence="5">
    <location>
        <begin position="1"/>
        <end position="101"/>
    </location>
</feature>
<evidence type="ECO:0000256" key="3">
    <source>
        <dbReference type="ARBA" id="ARBA00023163"/>
    </source>
</evidence>
<feature type="compositionally biased region" description="Low complexity" evidence="5">
    <location>
        <begin position="239"/>
        <end position="249"/>
    </location>
</feature>
<proteinExistence type="inferred from homology"/>
<dbReference type="Gene3D" id="1.25.10.10">
    <property type="entry name" value="Leucine-rich Repeat Variant"/>
    <property type="match status" value="1"/>
</dbReference>
<sequence>MLQRPKPSDSEEDLLREQEQFLTRGALSAANVVRRPDKRRGEAGEGGGGEHNGEDEGRQKDVVTIEDLPDQLPSLTPAPPKKSRFKASRVTFEDEDAGERLDRHDTHISAVLSRIVVSSMIPYNQVPLPSTGGRKSIFAHQIAAQRLKEGKKPLHRAPESARTPEPREQNLPPETSPRLVSGQGLGGPDSPGETMRIHKENQTRLQTMSRSEIIEEQKKLLSHLDPRLVEFVRSRKDQSVPSSPSPSKLPEGKSSKGNFPLKNVSRESGSSSAAVLFHKPQEVEMEGEEEEEISPPPAMMVKPQKDWVHMDKLEPEKLEWMRDLPAPRRKGTTKAMEGRFDFAGSLIPPTEDLPTHLGLHHHGDEPERAGYSLQELFLLSRSQIIQQRSLALSTLANIISKARAGEYHSILKGSVMSTLLDAGLLFLLRFALDDSVEGVMSAAVHALKALVVSAEDEECLDCTFSWFRGLAAFPLLPSAQEEQDEEDEGLEESLKETAKEKEERRSDHDVARQDVVKGLLKMKLLPRLRYILEVLRPSPRVVQGVLDILIRFARHSSLSATQVLDCPRLMETVMSEFLPTSWTATSSPHPQSVYGLPQASAMKLLRVLATSGRHACARLLNSLGVRERLCRLLSAELSELLLETTQALRITTEAYRLWAVAAAYGQASDLYLVLYPALVKALQSVQRALNPSDPLLPLQLQRVLALLSFLTQVTHTAGCHQELQAGMNCFKPVETLQELEQLTSEVLLPLFSHRVVQDLIRNLGSSSVLCNVQSSHQSPETTPSLPGLACPGWRDRPGLVVPSSPFPLLTSMGLLLQTITGIHKGLSCKVGQPVIGYLRSCSRATPKLSHTRAWLLRHEHHLLYLLLRLSHRLIPIDVEVAKHASLYHQVALVLLSWLLPGSEFLAHELFCLLVCLPSSEGHSGGPEAIELGQLKLCEETQHRTSPSLQTVGALLREACVQLPSIRGCFLSQLAHLESSVLVSRDALLGHNPWINSHLLPELTGPTLPSDWPYLPLVSLYERTGLSDGGALTVEELPHGALQVVTHCLQWLLLLEVWREEALKVIPPVAKLARLSCVFLCSSDLFLERPVQKLTWGLFRLMTRSELDALDLNVPPPGLASFLDLYSALLAQYEAVSFGDWLFGCWLLLPLQRRYNVTMRLAVFGEHLGMLRSLGVTMEQLSIPIERFTSPPEDSLPLLRLYFRSLLTGTLKLCRCPILYVVALSHVNSFIFSQDAAAQVLHPAFTGISIHCLHHT</sequence>
<dbReference type="InterPro" id="IPR011989">
    <property type="entry name" value="ARM-like"/>
</dbReference>
<dbReference type="Ensembl" id="ENSSMAT00000034090.2">
    <property type="protein sequence ID" value="ENSSMAP00000033665.2"/>
    <property type="gene ID" value="ENSSMAG00000020594.2"/>
</dbReference>
<feature type="compositionally biased region" description="Basic and acidic residues" evidence="5">
    <location>
        <begin position="147"/>
        <end position="168"/>
    </location>
</feature>
<dbReference type="Pfam" id="PF25766">
    <property type="entry name" value="TPR_RPAP1"/>
    <property type="match status" value="1"/>
</dbReference>
<feature type="domain" description="RPAP1 C-terminal" evidence="6">
    <location>
        <begin position="339"/>
        <end position="402"/>
    </location>
</feature>
<feature type="domain" description="RPAP1/MINIYO-like TPR repeats" evidence="8">
    <location>
        <begin position="1012"/>
        <end position="1237"/>
    </location>
</feature>
<dbReference type="GeneTree" id="ENSGT00390000007594"/>
<dbReference type="PANTHER" id="PTHR21483">
    <property type="entry name" value="RNA POLYMERASE II-ASSOCIATED PROTEIN 1"/>
    <property type="match status" value="1"/>
</dbReference>
<reference evidence="9" key="1">
    <citation type="submission" date="2023-05" db="EMBL/GenBank/DDBJ databases">
        <title>High-quality long-read genome of Scophthalmus maximus.</title>
        <authorList>
            <person name="Lien S."/>
            <person name="Martinez P."/>
        </authorList>
    </citation>
    <scope>NUCLEOTIDE SEQUENCE [LARGE SCALE GENOMIC DNA]</scope>
</reference>
<keyword evidence="4" id="KW-0539">Nucleus</keyword>
<evidence type="ECO:0000259" key="8">
    <source>
        <dbReference type="Pfam" id="PF25766"/>
    </source>
</evidence>
<feature type="compositionally biased region" description="Acidic residues" evidence="5">
    <location>
        <begin position="481"/>
        <end position="491"/>
    </location>
</feature>
<dbReference type="SUPFAM" id="SSF48371">
    <property type="entry name" value="ARM repeat"/>
    <property type="match status" value="1"/>
</dbReference>
<feature type="region of interest" description="Disordered" evidence="5">
    <location>
        <begin position="481"/>
        <end position="507"/>
    </location>
</feature>
<comment type="subcellular location">
    <subcellularLocation>
        <location evidence="1">Nucleus</location>
    </subcellularLocation>
</comment>
<reference evidence="9" key="2">
    <citation type="submission" date="2025-08" db="UniProtKB">
        <authorList>
            <consortium name="Ensembl"/>
        </authorList>
    </citation>
    <scope>IDENTIFICATION</scope>
</reference>
<accession>A0A8D3BG43</accession>
<feature type="compositionally biased region" description="Basic and acidic residues" evidence="5">
    <location>
        <begin position="492"/>
        <end position="507"/>
    </location>
</feature>
<evidence type="ECO:0000259" key="7">
    <source>
        <dbReference type="Pfam" id="PF08621"/>
    </source>
</evidence>
<evidence type="ECO:0000256" key="4">
    <source>
        <dbReference type="ARBA" id="ARBA00023242"/>
    </source>
</evidence>
<name>A0A8D3BG43_SCOMX</name>
<keyword evidence="3" id="KW-0804">Transcription</keyword>
<dbReference type="Pfam" id="PF08620">
    <property type="entry name" value="RPAP1_C"/>
    <property type="match status" value="1"/>
</dbReference>
<dbReference type="GO" id="GO:0006366">
    <property type="term" value="P:transcription by RNA polymerase II"/>
    <property type="evidence" value="ECO:0007669"/>
    <property type="project" value="InterPro"/>
</dbReference>
<feature type="compositionally biased region" description="Basic and acidic residues" evidence="5">
    <location>
        <begin position="51"/>
        <end position="63"/>
    </location>
</feature>
<protein>
    <submittedName>
        <fullName evidence="9">RNA polymerase II associated protein 1</fullName>
    </submittedName>
</protein>
<evidence type="ECO:0000259" key="6">
    <source>
        <dbReference type="Pfam" id="PF08620"/>
    </source>
</evidence>
<evidence type="ECO:0000313" key="9">
    <source>
        <dbReference type="Ensembl" id="ENSSMAP00000033665.2"/>
    </source>
</evidence>
<evidence type="ECO:0000256" key="1">
    <source>
        <dbReference type="ARBA" id="ARBA00004123"/>
    </source>
</evidence>
<organism evidence="9 10">
    <name type="scientific">Scophthalmus maximus</name>
    <name type="common">Turbot</name>
    <name type="synonym">Psetta maxima</name>
    <dbReference type="NCBI Taxonomy" id="52904"/>
    <lineage>
        <taxon>Eukaryota</taxon>
        <taxon>Metazoa</taxon>
        <taxon>Chordata</taxon>
        <taxon>Craniata</taxon>
        <taxon>Vertebrata</taxon>
        <taxon>Euteleostomi</taxon>
        <taxon>Actinopterygii</taxon>
        <taxon>Neopterygii</taxon>
        <taxon>Teleostei</taxon>
        <taxon>Neoteleostei</taxon>
        <taxon>Acanthomorphata</taxon>
        <taxon>Carangaria</taxon>
        <taxon>Pleuronectiformes</taxon>
        <taxon>Pleuronectoidei</taxon>
        <taxon>Scophthalmidae</taxon>
        <taxon>Scophthalmus</taxon>
    </lineage>
</organism>
<feature type="compositionally biased region" description="Basic and acidic residues" evidence="5">
    <location>
        <begin position="1"/>
        <end position="19"/>
    </location>
</feature>
<feature type="domain" description="RPAP1 N-terminal" evidence="7">
    <location>
        <begin position="196"/>
        <end position="237"/>
    </location>
</feature>
<dbReference type="InterPro" id="IPR013930">
    <property type="entry name" value="RPAP1_N"/>
</dbReference>
<gene>
    <name evidence="9" type="primary">rpap1</name>
</gene>
<feature type="compositionally biased region" description="Acidic residues" evidence="5">
    <location>
        <begin position="283"/>
        <end position="293"/>
    </location>
</feature>
<dbReference type="AlphaFoldDB" id="A0A8D3BG43"/>
<evidence type="ECO:0000256" key="2">
    <source>
        <dbReference type="ARBA" id="ARBA00009953"/>
    </source>
</evidence>
<dbReference type="Pfam" id="PF08621">
    <property type="entry name" value="RPAP1_N"/>
    <property type="match status" value="1"/>
</dbReference>
<feature type="region of interest" description="Disordered" evidence="5">
    <location>
        <begin position="233"/>
        <end position="299"/>
    </location>
</feature>
<dbReference type="Proteomes" id="UP000694558">
    <property type="component" value="Chromosome 17"/>
</dbReference>
<dbReference type="InterPro" id="IPR039913">
    <property type="entry name" value="RPAP1/Rba50"/>
</dbReference>
<dbReference type="InterPro" id="IPR013929">
    <property type="entry name" value="RPAP1_C"/>
</dbReference>
<evidence type="ECO:0000313" key="10">
    <source>
        <dbReference type="Proteomes" id="UP000694558"/>
    </source>
</evidence>
<feature type="region of interest" description="Disordered" evidence="5">
    <location>
        <begin position="147"/>
        <end position="209"/>
    </location>
</feature>
<comment type="similarity">
    <text evidence="2">Belongs to the RPAP1 family.</text>
</comment>
<dbReference type="InterPro" id="IPR016024">
    <property type="entry name" value="ARM-type_fold"/>
</dbReference>
<dbReference type="PANTHER" id="PTHR21483:SF18">
    <property type="entry name" value="RNA POLYMERASE II-ASSOCIATED PROTEIN 1"/>
    <property type="match status" value="1"/>
</dbReference>